<dbReference type="Proteomes" id="UP000293162">
    <property type="component" value="Unassembled WGS sequence"/>
</dbReference>
<proteinExistence type="predicted"/>
<dbReference type="RefSeq" id="WP_130023856.1">
    <property type="nucleotide sequence ID" value="NZ_SEWF01000062.1"/>
</dbReference>
<name>A0A4Q5LU00_9BACT</name>
<protein>
    <submittedName>
        <fullName evidence="1">Uncharacterized protein</fullName>
    </submittedName>
</protein>
<evidence type="ECO:0000313" key="2">
    <source>
        <dbReference type="Proteomes" id="UP000293162"/>
    </source>
</evidence>
<dbReference type="AlphaFoldDB" id="A0A4Q5LU00"/>
<accession>A0A4Q5LU00</accession>
<comment type="caution">
    <text evidence="1">The sequence shown here is derived from an EMBL/GenBank/DDBJ whole genome shotgun (WGS) entry which is preliminary data.</text>
</comment>
<dbReference type="OrthoDB" id="962747at2"/>
<keyword evidence="2" id="KW-1185">Reference proteome</keyword>
<evidence type="ECO:0000313" key="1">
    <source>
        <dbReference type="EMBL" id="RYU92975.1"/>
    </source>
</evidence>
<dbReference type="EMBL" id="SEWF01000062">
    <property type="protein sequence ID" value="RYU92975.1"/>
    <property type="molecule type" value="Genomic_DNA"/>
</dbReference>
<sequence length="79" mass="9158">MATVFNLRNKVSEALQLSKLMAQNTFGNDFFVMIKIKVDGEPTMNSLKKFKDFLEKERLRYVSSFSSKMGVMNISIYSY</sequence>
<reference evidence="1 2" key="1">
    <citation type="submission" date="2019-02" db="EMBL/GenBank/DDBJ databases">
        <title>Bacterial novel species Emticicia sp. 17J42-9 isolated from soil.</title>
        <authorList>
            <person name="Jung H.-Y."/>
        </authorList>
    </citation>
    <scope>NUCLEOTIDE SEQUENCE [LARGE SCALE GENOMIC DNA]</scope>
    <source>
        <strain evidence="1 2">17J42-9</strain>
    </source>
</reference>
<gene>
    <name evidence="1" type="ORF">EWM59_24350</name>
</gene>
<organism evidence="1 2">
    <name type="scientific">Emticicia agri</name>
    <dbReference type="NCBI Taxonomy" id="2492393"/>
    <lineage>
        <taxon>Bacteria</taxon>
        <taxon>Pseudomonadati</taxon>
        <taxon>Bacteroidota</taxon>
        <taxon>Cytophagia</taxon>
        <taxon>Cytophagales</taxon>
        <taxon>Leadbetterellaceae</taxon>
        <taxon>Emticicia</taxon>
    </lineage>
</organism>